<sequence>MKLIAHHFRSNQFHFSTYPRDTRFTKEACLLFIRNCKSMEELKQIQSQIFRNGFHQNENTLSNLMVFCTDPFLGNLEYAERIFDYIENRCLFIYNLMIKGYAKSGFFRKAHLLLNQLRLEGLCPDNFTYPFVLKAIGCLGDVKESLKIHGSLVKNGMEFDLYVCNSLVSMYAEMGCIRNALQVFDEMPERNVVSWSVMISGFVKCKMFADAVGTFQRMRRETDLKPAEATLVSTLSACTAMKNLELGNEIHNYIDQERLHFNPVIGNALLDMYAKCGSLSIARQIFDQMPTKNVICWTNMISGCINCGKVDEARFLFDRSPVKDLVLWTAMINGYVQFNRFDEAMDLFQEIQIMNINPDKFTLVTLLTACAQMGALEQGKWIHRYIDENQIPVTAVVATALIEMYSKCGFIDKSLEIFDRVEGKDTALWTSLICGLAMNGNTSKALELFSAMKQARCKPDDITFIGVLSACSHGGLIQEGWEHFNSMAEIYHIEPKLEHYGCLIDLLGRSGQLDEAGKLIRKILDGKIDKNDLIVPLYGALLSSCRIHGNVDMGEQIAKQIVKIQSSDSSIETLIANIYASADRWDDVKKVRTKMKLLGMKKLPGCSSIEIDGFVHEFLAGDPSHPLMLEICCVLEAVAKSSSGLLKENEIGV</sequence>
<dbReference type="Pfam" id="PF01535">
    <property type="entry name" value="PPR"/>
    <property type="match status" value="6"/>
</dbReference>
<dbReference type="AlphaFoldDB" id="A0AAD3XWK9"/>
<evidence type="ECO:0000256" key="2">
    <source>
        <dbReference type="PROSITE-ProRule" id="PRU00708"/>
    </source>
</evidence>
<accession>A0AAD3XWK9</accession>
<dbReference type="FunFam" id="1.25.40.10:FF:000989">
    <property type="entry name" value="Pentatricopeptide repeat-containing protein At1g31430"/>
    <property type="match status" value="1"/>
</dbReference>
<feature type="repeat" description="PPR" evidence="2">
    <location>
        <begin position="324"/>
        <end position="358"/>
    </location>
</feature>
<dbReference type="GO" id="GO:0003723">
    <property type="term" value="F:RNA binding"/>
    <property type="evidence" value="ECO:0007669"/>
    <property type="project" value="InterPro"/>
</dbReference>
<dbReference type="NCBIfam" id="TIGR00756">
    <property type="entry name" value="PPR"/>
    <property type="match status" value="5"/>
</dbReference>
<dbReference type="Proteomes" id="UP001279734">
    <property type="component" value="Unassembled WGS sequence"/>
</dbReference>
<reference evidence="3" key="1">
    <citation type="submission" date="2023-05" db="EMBL/GenBank/DDBJ databases">
        <title>Nepenthes gracilis genome sequencing.</title>
        <authorList>
            <person name="Fukushima K."/>
        </authorList>
    </citation>
    <scope>NUCLEOTIDE SEQUENCE</scope>
    <source>
        <strain evidence="3">SING2019-196</strain>
    </source>
</reference>
<dbReference type="InterPro" id="IPR046960">
    <property type="entry name" value="PPR_At4g14850-like_plant"/>
</dbReference>
<evidence type="ECO:0000313" key="3">
    <source>
        <dbReference type="EMBL" id="GMH18945.1"/>
    </source>
</evidence>
<feature type="repeat" description="PPR" evidence="2">
    <location>
        <begin position="262"/>
        <end position="296"/>
    </location>
</feature>
<feature type="repeat" description="PPR" evidence="2">
    <location>
        <begin position="425"/>
        <end position="459"/>
    </location>
</feature>
<gene>
    <name evidence="3" type="ORF">Nepgr_020786</name>
</gene>
<comment type="caution">
    <text evidence="3">The sequence shown here is derived from an EMBL/GenBank/DDBJ whole genome shotgun (WGS) entry which is preliminary data.</text>
</comment>
<evidence type="ECO:0000256" key="1">
    <source>
        <dbReference type="ARBA" id="ARBA00022737"/>
    </source>
</evidence>
<dbReference type="FunFam" id="1.25.40.10:FF:000348">
    <property type="entry name" value="Pentatricopeptide repeat-containing protein chloroplastic"/>
    <property type="match status" value="1"/>
</dbReference>
<organism evidence="3 4">
    <name type="scientific">Nepenthes gracilis</name>
    <name type="common">Slender pitcher plant</name>
    <dbReference type="NCBI Taxonomy" id="150966"/>
    <lineage>
        <taxon>Eukaryota</taxon>
        <taxon>Viridiplantae</taxon>
        <taxon>Streptophyta</taxon>
        <taxon>Embryophyta</taxon>
        <taxon>Tracheophyta</taxon>
        <taxon>Spermatophyta</taxon>
        <taxon>Magnoliopsida</taxon>
        <taxon>eudicotyledons</taxon>
        <taxon>Gunneridae</taxon>
        <taxon>Pentapetalae</taxon>
        <taxon>Caryophyllales</taxon>
        <taxon>Nepenthaceae</taxon>
        <taxon>Nepenthes</taxon>
    </lineage>
</organism>
<dbReference type="InterPro" id="IPR002885">
    <property type="entry name" value="PPR_rpt"/>
</dbReference>
<dbReference type="InterPro" id="IPR046848">
    <property type="entry name" value="E_motif"/>
</dbReference>
<feature type="repeat" description="PPR" evidence="2">
    <location>
        <begin position="160"/>
        <end position="194"/>
    </location>
</feature>
<keyword evidence="1" id="KW-0677">Repeat</keyword>
<dbReference type="EMBL" id="BSYO01000020">
    <property type="protein sequence ID" value="GMH18945.1"/>
    <property type="molecule type" value="Genomic_DNA"/>
</dbReference>
<dbReference type="GO" id="GO:0009451">
    <property type="term" value="P:RNA modification"/>
    <property type="evidence" value="ECO:0007669"/>
    <property type="project" value="InterPro"/>
</dbReference>
<feature type="repeat" description="PPR" evidence="2">
    <location>
        <begin position="90"/>
        <end position="124"/>
    </location>
</feature>
<dbReference type="Gene3D" id="1.25.40.10">
    <property type="entry name" value="Tetratricopeptide repeat domain"/>
    <property type="match status" value="5"/>
</dbReference>
<protein>
    <recommendedName>
        <fullName evidence="5">Pentatricopeptide repeat-containing protein</fullName>
    </recommendedName>
</protein>
<keyword evidence="4" id="KW-1185">Reference proteome</keyword>
<proteinExistence type="predicted"/>
<dbReference type="Pfam" id="PF20431">
    <property type="entry name" value="E_motif"/>
    <property type="match status" value="1"/>
</dbReference>
<dbReference type="PANTHER" id="PTHR47926">
    <property type="entry name" value="PENTATRICOPEPTIDE REPEAT-CONTAINING PROTEIN"/>
    <property type="match status" value="1"/>
</dbReference>
<dbReference type="Pfam" id="PF13041">
    <property type="entry name" value="PPR_2"/>
    <property type="match status" value="3"/>
</dbReference>
<dbReference type="PANTHER" id="PTHR47926:SF489">
    <property type="entry name" value="PENTATRICOPEPTIDE REPEAT-CONTAINING PROTEIN"/>
    <property type="match status" value="1"/>
</dbReference>
<dbReference type="InterPro" id="IPR011990">
    <property type="entry name" value="TPR-like_helical_dom_sf"/>
</dbReference>
<dbReference type="FunFam" id="1.25.40.10:FF:000427">
    <property type="entry name" value="Pentatricopeptide repeat-containing protein chloroplastic"/>
    <property type="match status" value="1"/>
</dbReference>
<dbReference type="PROSITE" id="PS51375">
    <property type="entry name" value="PPR"/>
    <property type="match status" value="5"/>
</dbReference>
<evidence type="ECO:0008006" key="5">
    <source>
        <dbReference type="Google" id="ProtNLM"/>
    </source>
</evidence>
<evidence type="ECO:0000313" key="4">
    <source>
        <dbReference type="Proteomes" id="UP001279734"/>
    </source>
</evidence>
<name>A0AAD3XWK9_NEPGR</name>